<protein>
    <submittedName>
        <fullName evidence="1">Uncharacterized protein</fullName>
    </submittedName>
</protein>
<dbReference type="RefSeq" id="WP_343333465.1">
    <property type="nucleotide sequence ID" value="NZ_JAPOHD010000027.1"/>
</dbReference>
<dbReference type="Proteomes" id="UP001145087">
    <property type="component" value="Unassembled WGS sequence"/>
</dbReference>
<organism evidence="1 2">
    <name type="scientific">Draconibacterium aestuarii</name>
    <dbReference type="NCBI Taxonomy" id="2998507"/>
    <lineage>
        <taxon>Bacteria</taxon>
        <taxon>Pseudomonadati</taxon>
        <taxon>Bacteroidota</taxon>
        <taxon>Bacteroidia</taxon>
        <taxon>Marinilabiliales</taxon>
        <taxon>Prolixibacteraceae</taxon>
        <taxon>Draconibacterium</taxon>
    </lineage>
</organism>
<evidence type="ECO:0000313" key="2">
    <source>
        <dbReference type="Proteomes" id="UP001145087"/>
    </source>
</evidence>
<evidence type="ECO:0000313" key="1">
    <source>
        <dbReference type="EMBL" id="MCY1721132.1"/>
    </source>
</evidence>
<proteinExistence type="predicted"/>
<comment type="caution">
    <text evidence="1">The sequence shown here is derived from an EMBL/GenBank/DDBJ whole genome shotgun (WGS) entry which is preliminary data.</text>
</comment>
<dbReference type="EMBL" id="JAPOHD010000027">
    <property type="protein sequence ID" value="MCY1721132.1"/>
    <property type="molecule type" value="Genomic_DNA"/>
</dbReference>
<name>A0A9X3F7B1_9BACT</name>
<sequence>MKKPVFIFCAFLFCLACSQEKPIEKTIVGMFTPYTYFPEVLNGKLMEVTETNFFPIEKEGKIETGIPLSIAARDSINWTNDFKVQFNASGLAEKSITLGDNGEILGSWEISSDDNFYTSAQRLRQDSITIKETISKVENGTYKIELFDPLTDTLRNYLLIQLNDDNTYLNLQWYNVKGEPTFRYDYQYDEEGEFSGYTFSRADTVRGGMNFTRNDQGFMKDQEVYNTDRGTSETTSYEYEYDTTGNWTKCVAYQNQKPYMVALREYKYY</sequence>
<dbReference type="AlphaFoldDB" id="A0A9X3F7B1"/>
<gene>
    <name evidence="1" type="ORF">OU798_12310</name>
</gene>
<keyword evidence="2" id="KW-1185">Reference proteome</keyword>
<accession>A0A9X3F7B1</accession>
<reference evidence="1" key="1">
    <citation type="submission" date="2022-11" db="EMBL/GenBank/DDBJ databases">
        <title>Marilongibacter aestuarii gen. nov., sp. nov., isolated from tidal flat sediment.</title>
        <authorList>
            <person name="Jiayan W."/>
        </authorList>
    </citation>
    <scope>NUCLEOTIDE SEQUENCE</scope>
    <source>
        <strain evidence="1">Z1-6</strain>
    </source>
</reference>